<dbReference type="PANTHER" id="PTHR43149:SF1">
    <property type="entry name" value="DELTA(3,5)-DELTA(2,4)-DIENOYL-COA ISOMERASE, MITOCHONDRIAL"/>
    <property type="match status" value="1"/>
</dbReference>
<dbReference type="GeneID" id="66996821"/>
<evidence type="ECO:0000256" key="3">
    <source>
        <dbReference type="ARBA" id="ARBA00022832"/>
    </source>
</evidence>
<name>A0A8E0R0U9_9EURO</name>
<accession>A0A8E0R0U9</accession>
<evidence type="ECO:0008006" key="8">
    <source>
        <dbReference type="Google" id="ProtNLM"/>
    </source>
</evidence>
<dbReference type="Pfam" id="PF00378">
    <property type="entry name" value="ECH_1"/>
    <property type="match status" value="1"/>
</dbReference>
<dbReference type="SUPFAM" id="SSF52096">
    <property type="entry name" value="ClpP/crotonase"/>
    <property type="match status" value="1"/>
</dbReference>
<dbReference type="SUPFAM" id="SSF52317">
    <property type="entry name" value="Class I glutamine amidotransferase-like"/>
    <property type="match status" value="1"/>
</dbReference>
<comment type="caution">
    <text evidence="6">The sequence shown here is derived from an EMBL/GenBank/DDBJ whole genome shotgun (WGS) entry which is preliminary data.</text>
</comment>
<dbReference type="InterPro" id="IPR029062">
    <property type="entry name" value="Class_I_gatase-like"/>
</dbReference>
<dbReference type="InterPro" id="IPR029045">
    <property type="entry name" value="ClpP/crotonase-like_dom_sf"/>
</dbReference>
<dbReference type="InterPro" id="IPR045002">
    <property type="entry name" value="Ech1-like"/>
</dbReference>
<sequence>MASKPYGYKYFSVHFVESLKYVVHVEINRVDKLNAFIEPMWFEMRELFNQLSSDSSVRAIVISGAGDKAFTAGLDVKAASKAVSSQQGNADTARRGAYIRRYIHRFQDCISAIERCEKPVIAAMHGHSLGFAIDLSTAADVRVCTKDVRFSVKEVDIGMAADIGVLNRLPKVVGNFSWVKEVSLSARLFGAEEALRVGFVSAVHESKSEMIESALQLAGLIAQKSPVAVQGTKELLNWSRDHPTQEAMYDLHYDLSSLDLIRAFSAVGHVPTVFIKKPSPKSGLPLLSNAVTGFSNIEEDQAGMTSIMPYMLEDELNRVIGGGYVKADQPWGEKVVVSKTVDGASLITGQKPASAAGVRRVVLKALGV</sequence>
<comment type="similarity">
    <text evidence="2">Belongs to the enoyl-CoA hydratase/isomerase family.</text>
</comment>
<protein>
    <recommendedName>
        <fullName evidence="8">Delta(3,5)-Delta(2,4)-dienoyl-CoA isomerase, mitochondrial</fullName>
    </recommendedName>
</protein>
<keyword evidence="5" id="KW-0413">Isomerase</keyword>
<evidence type="ECO:0000256" key="4">
    <source>
        <dbReference type="ARBA" id="ARBA00023098"/>
    </source>
</evidence>
<dbReference type="CDD" id="cd06558">
    <property type="entry name" value="crotonase-like"/>
    <property type="match status" value="1"/>
</dbReference>
<dbReference type="RefSeq" id="XP_043150135.1">
    <property type="nucleotide sequence ID" value="XM_043294200.1"/>
</dbReference>
<dbReference type="Proteomes" id="UP000036893">
    <property type="component" value="Unassembled WGS sequence"/>
</dbReference>
<evidence type="ECO:0000256" key="1">
    <source>
        <dbReference type="ARBA" id="ARBA00005005"/>
    </source>
</evidence>
<evidence type="ECO:0000313" key="6">
    <source>
        <dbReference type="EMBL" id="GIC92869.1"/>
    </source>
</evidence>
<dbReference type="Gene3D" id="1.10.12.10">
    <property type="entry name" value="Lyase 2-enoyl-coa Hydratase, Chain A, domain 2"/>
    <property type="match status" value="1"/>
</dbReference>
<proteinExistence type="inferred from homology"/>
<dbReference type="UniPathway" id="UPA00659"/>
<evidence type="ECO:0000256" key="5">
    <source>
        <dbReference type="ARBA" id="ARBA00023235"/>
    </source>
</evidence>
<evidence type="ECO:0000256" key="2">
    <source>
        <dbReference type="ARBA" id="ARBA00005254"/>
    </source>
</evidence>
<dbReference type="InterPro" id="IPR014748">
    <property type="entry name" value="Enoyl-CoA_hydra_C"/>
</dbReference>
<gene>
    <name evidence="6" type="ORF">Aud_009344</name>
</gene>
<organism evidence="6 7">
    <name type="scientific">Aspergillus udagawae</name>
    <dbReference type="NCBI Taxonomy" id="91492"/>
    <lineage>
        <taxon>Eukaryota</taxon>
        <taxon>Fungi</taxon>
        <taxon>Dikarya</taxon>
        <taxon>Ascomycota</taxon>
        <taxon>Pezizomycotina</taxon>
        <taxon>Eurotiomycetes</taxon>
        <taxon>Eurotiomycetidae</taxon>
        <taxon>Eurotiales</taxon>
        <taxon>Aspergillaceae</taxon>
        <taxon>Aspergillus</taxon>
        <taxon>Aspergillus subgen. Fumigati</taxon>
    </lineage>
</organism>
<dbReference type="Gene3D" id="3.40.50.880">
    <property type="match status" value="1"/>
</dbReference>
<keyword evidence="4" id="KW-0443">Lipid metabolism</keyword>
<keyword evidence="3" id="KW-0276">Fatty acid metabolism</keyword>
<dbReference type="AlphaFoldDB" id="A0A8E0R0U9"/>
<dbReference type="GO" id="GO:0006635">
    <property type="term" value="P:fatty acid beta-oxidation"/>
    <property type="evidence" value="ECO:0007669"/>
    <property type="project" value="UniProtKB-UniPathway"/>
</dbReference>
<reference evidence="6" key="2">
    <citation type="submission" date="2021-01" db="EMBL/GenBank/DDBJ databases">
        <title>Pan-genome distribution and transcriptional activeness of fungal secondary metabolism genes in Aspergillus section Fumigati.</title>
        <authorList>
            <person name="Takahashi H."/>
            <person name="Umemura M."/>
            <person name="Ninomiya A."/>
            <person name="Kusuya Y."/>
            <person name="Urayama S."/>
            <person name="Shimizu M."/>
            <person name="Watanabe A."/>
            <person name="Kamei K."/>
            <person name="Yaguchi T."/>
            <person name="Hagiwara D."/>
        </authorList>
    </citation>
    <scope>NUCLEOTIDE SEQUENCE</scope>
    <source>
        <strain evidence="6">IFM 46973</strain>
    </source>
</reference>
<reference evidence="6" key="1">
    <citation type="journal article" date="2015" name="Genome Announc.">
        <title>Draft Genome Sequence of the Pathogenic Filamentous Fungus Aspergillus udagawae Strain IFM 46973T.</title>
        <authorList>
            <person name="Kusuya Y."/>
            <person name="Takahashi-Nakaguchi A."/>
            <person name="Takahashi H."/>
            <person name="Yaguchi T."/>
        </authorList>
    </citation>
    <scope>NUCLEOTIDE SEQUENCE</scope>
    <source>
        <strain evidence="6">IFM 46973</strain>
    </source>
</reference>
<dbReference type="GO" id="GO:0005739">
    <property type="term" value="C:mitochondrion"/>
    <property type="evidence" value="ECO:0007669"/>
    <property type="project" value="TreeGrafter"/>
</dbReference>
<dbReference type="Gene3D" id="3.90.226.10">
    <property type="entry name" value="2-enoyl-CoA Hydratase, Chain A, domain 1"/>
    <property type="match status" value="1"/>
</dbReference>
<dbReference type="InterPro" id="IPR001753">
    <property type="entry name" value="Enoyl-CoA_hydra/iso"/>
</dbReference>
<comment type="pathway">
    <text evidence="1">Lipid metabolism; fatty acid beta-oxidation.</text>
</comment>
<dbReference type="GO" id="GO:0051750">
    <property type="term" value="F:delta(3,5)-delta(2,4)-dienoyl-CoA isomerase activity"/>
    <property type="evidence" value="ECO:0007669"/>
    <property type="project" value="TreeGrafter"/>
</dbReference>
<dbReference type="FunFam" id="3.90.226.10:FF:000024">
    <property type="entry name" value="Delta3,5-delta2,4-dienoyl-CoA isomerase"/>
    <property type="match status" value="1"/>
</dbReference>
<dbReference type="PANTHER" id="PTHR43149">
    <property type="entry name" value="ENOYL-COA HYDRATASE"/>
    <property type="match status" value="1"/>
</dbReference>
<evidence type="ECO:0000313" key="7">
    <source>
        <dbReference type="Proteomes" id="UP000036893"/>
    </source>
</evidence>
<dbReference type="EMBL" id="BBXM02000007">
    <property type="protein sequence ID" value="GIC92869.1"/>
    <property type="molecule type" value="Genomic_DNA"/>
</dbReference>